<dbReference type="PANTHER" id="PTHR33248">
    <property type="entry name" value="ZINC ION-BINDING PROTEIN"/>
    <property type="match status" value="1"/>
</dbReference>
<keyword evidence="6" id="KW-0812">Transmembrane</keyword>
<evidence type="ECO:0000256" key="2">
    <source>
        <dbReference type="ARBA" id="ARBA00022771"/>
    </source>
</evidence>
<keyword evidence="9" id="KW-1185">Reference proteome</keyword>
<feature type="domain" description="GRF-type" evidence="7">
    <location>
        <begin position="60"/>
        <end position="101"/>
    </location>
</feature>
<evidence type="ECO:0000313" key="8">
    <source>
        <dbReference type="EnsemblPlants" id="Bo6g079190.1"/>
    </source>
</evidence>
<evidence type="ECO:0000256" key="5">
    <source>
        <dbReference type="SAM" id="Coils"/>
    </source>
</evidence>
<accession>A0A0D3CVA3</accession>
<dbReference type="GO" id="GO:0008270">
    <property type="term" value="F:zinc ion binding"/>
    <property type="evidence" value="ECO:0007669"/>
    <property type="project" value="UniProtKB-KW"/>
</dbReference>
<evidence type="ECO:0000313" key="9">
    <source>
        <dbReference type="Proteomes" id="UP000032141"/>
    </source>
</evidence>
<dbReference type="Pfam" id="PF06839">
    <property type="entry name" value="Zn_ribbon_GRF"/>
    <property type="match status" value="1"/>
</dbReference>
<dbReference type="Gramene" id="Bo6g079190.1">
    <property type="protein sequence ID" value="Bo6g079190.1"/>
    <property type="gene ID" value="Bo6g079190"/>
</dbReference>
<evidence type="ECO:0000256" key="3">
    <source>
        <dbReference type="ARBA" id="ARBA00022833"/>
    </source>
</evidence>
<organism evidence="8 9">
    <name type="scientific">Brassica oleracea var. oleracea</name>
    <dbReference type="NCBI Taxonomy" id="109376"/>
    <lineage>
        <taxon>Eukaryota</taxon>
        <taxon>Viridiplantae</taxon>
        <taxon>Streptophyta</taxon>
        <taxon>Embryophyta</taxon>
        <taxon>Tracheophyta</taxon>
        <taxon>Spermatophyta</taxon>
        <taxon>Magnoliopsida</taxon>
        <taxon>eudicotyledons</taxon>
        <taxon>Gunneridae</taxon>
        <taxon>Pentapetalae</taxon>
        <taxon>rosids</taxon>
        <taxon>malvids</taxon>
        <taxon>Brassicales</taxon>
        <taxon>Brassicaceae</taxon>
        <taxon>Brassiceae</taxon>
        <taxon>Brassica</taxon>
    </lineage>
</organism>
<protein>
    <recommendedName>
        <fullName evidence="7">GRF-type domain-containing protein</fullName>
    </recommendedName>
</protein>
<keyword evidence="2 4" id="KW-0863">Zinc-finger</keyword>
<evidence type="ECO:0000256" key="4">
    <source>
        <dbReference type="PROSITE-ProRule" id="PRU01343"/>
    </source>
</evidence>
<sequence>MGRYSYSQPSSSEEYDIDITSLLQAEADLYSDEADSRHNIAEPVQYLPQFYSDDGIPKICYCGGEAVVETSYTSKDPGRRYFTCGNADDGDCHVWKWWDVAVMEELRDYQRQLREVKDQANESDEKLVKVEQIVGELAKKKTAIANGYPLLVCVLLSVVFLLCMVVMFKWAAEKENVLTESMEELQEEFQRMKMRLTNL</sequence>
<evidence type="ECO:0000256" key="6">
    <source>
        <dbReference type="SAM" id="Phobius"/>
    </source>
</evidence>
<evidence type="ECO:0000259" key="7">
    <source>
        <dbReference type="PROSITE" id="PS51999"/>
    </source>
</evidence>
<dbReference type="AlphaFoldDB" id="A0A0D3CVA3"/>
<keyword evidence="3" id="KW-0862">Zinc</keyword>
<evidence type="ECO:0000256" key="1">
    <source>
        <dbReference type="ARBA" id="ARBA00022723"/>
    </source>
</evidence>
<dbReference type="InterPro" id="IPR010666">
    <property type="entry name" value="Znf_GRF"/>
</dbReference>
<name>A0A0D3CVA3_BRAOL</name>
<feature type="transmembrane region" description="Helical" evidence="6">
    <location>
        <begin position="148"/>
        <end position="172"/>
    </location>
</feature>
<reference evidence="8" key="2">
    <citation type="submission" date="2015-03" db="UniProtKB">
        <authorList>
            <consortium name="EnsemblPlants"/>
        </authorList>
    </citation>
    <scope>IDENTIFICATION</scope>
</reference>
<keyword evidence="5" id="KW-0175">Coiled coil</keyword>
<keyword evidence="1" id="KW-0479">Metal-binding</keyword>
<dbReference type="PROSITE" id="PS51999">
    <property type="entry name" value="ZF_GRF"/>
    <property type="match status" value="1"/>
</dbReference>
<reference evidence="8 9" key="1">
    <citation type="journal article" date="2014" name="Genome Biol.">
        <title>Transcriptome and methylome profiling reveals relics of genome dominance in the mesopolyploid Brassica oleracea.</title>
        <authorList>
            <person name="Parkin I.A."/>
            <person name="Koh C."/>
            <person name="Tang H."/>
            <person name="Robinson S.J."/>
            <person name="Kagale S."/>
            <person name="Clarke W.E."/>
            <person name="Town C.D."/>
            <person name="Nixon J."/>
            <person name="Krishnakumar V."/>
            <person name="Bidwell S.L."/>
            <person name="Denoeud F."/>
            <person name="Belcram H."/>
            <person name="Links M.G."/>
            <person name="Just J."/>
            <person name="Clarke C."/>
            <person name="Bender T."/>
            <person name="Huebert T."/>
            <person name="Mason A.S."/>
            <person name="Pires J.C."/>
            <person name="Barker G."/>
            <person name="Moore J."/>
            <person name="Walley P.G."/>
            <person name="Manoli S."/>
            <person name="Batley J."/>
            <person name="Edwards D."/>
            <person name="Nelson M.N."/>
            <person name="Wang X."/>
            <person name="Paterson A.H."/>
            <person name="King G."/>
            <person name="Bancroft I."/>
            <person name="Chalhoub B."/>
            <person name="Sharpe A.G."/>
        </authorList>
    </citation>
    <scope>NUCLEOTIDE SEQUENCE</scope>
    <source>
        <strain evidence="8 9">cv. TO1000</strain>
    </source>
</reference>
<keyword evidence="6" id="KW-1133">Transmembrane helix</keyword>
<keyword evidence="6" id="KW-0472">Membrane</keyword>
<feature type="coiled-coil region" evidence="5">
    <location>
        <begin position="99"/>
        <end position="133"/>
    </location>
</feature>
<dbReference type="Proteomes" id="UP000032141">
    <property type="component" value="Chromosome C6"/>
</dbReference>
<dbReference type="EnsemblPlants" id="Bo6g079190.1">
    <property type="protein sequence ID" value="Bo6g079190.1"/>
    <property type="gene ID" value="Bo6g079190"/>
</dbReference>
<proteinExistence type="predicted"/>
<dbReference type="HOGENOM" id="CLU_074681_1_0_1"/>